<feature type="signal peptide" evidence="1">
    <location>
        <begin position="1"/>
        <end position="21"/>
    </location>
</feature>
<name>A0A9X4FAJ1_9VIBR</name>
<sequence>MNLIRGIIITLSVFIAALSNAQNVYTWVDDDNIRHFSDEPISDDAQLNYRTEKIVIADAHVVATTPTFEALEPAEQPQLDNTMQDKYSPVLAPLTITIISPTNNENIHNSAGQITIQVELNRRLSAVEQLQLLLNEKPYSTPTNQTRWVLKNIDRGSHRFLIQSVVNGKVIASSSIVTVHLHRATVKQ</sequence>
<evidence type="ECO:0000256" key="1">
    <source>
        <dbReference type="SAM" id="SignalP"/>
    </source>
</evidence>
<evidence type="ECO:0000313" key="3">
    <source>
        <dbReference type="Proteomes" id="UP001140978"/>
    </source>
</evidence>
<reference evidence="2" key="1">
    <citation type="submission" date="2022-02" db="EMBL/GenBank/DDBJ databases">
        <title>Emergence and expansion in Europe of a Vibrio aestuarianus clonal complex pathogenic for oysters.</title>
        <authorList>
            <person name="Mesnil A."/>
            <person name="Travers M.-A."/>
        </authorList>
    </citation>
    <scope>NUCLEOTIDE SEQUENCE</scope>
    <source>
        <strain evidence="2">19_064_15T1</strain>
    </source>
</reference>
<feature type="chain" id="PRO_5040744309" evidence="1">
    <location>
        <begin position="22"/>
        <end position="188"/>
    </location>
</feature>
<dbReference type="Proteomes" id="UP001140978">
    <property type="component" value="Unassembled WGS sequence"/>
</dbReference>
<proteinExistence type="predicted"/>
<evidence type="ECO:0000313" key="2">
    <source>
        <dbReference type="EMBL" id="MDE1348086.1"/>
    </source>
</evidence>
<dbReference type="EMBL" id="JAKNAX010000075">
    <property type="protein sequence ID" value="MDE1348086.1"/>
    <property type="molecule type" value="Genomic_DNA"/>
</dbReference>
<dbReference type="AlphaFoldDB" id="A0A9X4FAJ1"/>
<comment type="caution">
    <text evidence="2">The sequence shown here is derived from an EMBL/GenBank/DDBJ whole genome shotgun (WGS) entry which is preliminary data.</text>
</comment>
<keyword evidence="1" id="KW-0732">Signal</keyword>
<protein>
    <submittedName>
        <fullName evidence="2">DUF4124 domain-containing protein</fullName>
    </submittedName>
</protein>
<organism evidence="2 3">
    <name type="scientific">Vibrio aestuarianus</name>
    <dbReference type="NCBI Taxonomy" id="28171"/>
    <lineage>
        <taxon>Bacteria</taxon>
        <taxon>Pseudomonadati</taxon>
        <taxon>Pseudomonadota</taxon>
        <taxon>Gammaproteobacteria</taxon>
        <taxon>Vibrionales</taxon>
        <taxon>Vibrionaceae</taxon>
        <taxon>Vibrio</taxon>
    </lineage>
</organism>
<dbReference type="RefSeq" id="WP_274676295.1">
    <property type="nucleotide sequence ID" value="NZ_JAKNAX010000075.1"/>
</dbReference>
<accession>A0A9X4FAJ1</accession>
<gene>
    <name evidence="2" type="ORF">L9X51_16945</name>
</gene>